<keyword evidence="4" id="KW-1185">Reference proteome</keyword>
<reference evidence="3 4" key="1">
    <citation type="submission" date="2021-06" db="EMBL/GenBank/DDBJ databases">
        <authorList>
            <person name="Jeong J.W."/>
        </authorList>
    </citation>
    <scope>NUCLEOTIDE SEQUENCE [LARGE SCALE GENOMIC DNA]</scope>
    <source>
        <strain evidence="3 4">MMS21-TAE1-1</strain>
    </source>
</reference>
<keyword evidence="1" id="KW-0560">Oxidoreductase</keyword>
<evidence type="ECO:0000259" key="2">
    <source>
        <dbReference type="Pfam" id="PF01494"/>
    </source>
</evidence>
<dbReference type="InterPro" id="IPR002938">
    <property type="entry name" value="FAD-bd"/>
</dbReference>
<evidence type="ECO:0000313" key="3">
    <source>
        <dbReference type="EMBL" id="MBU8866462.1"/>
    </source>
</evidence>
<protein>
    <submittedName>
        <fullName evidence="3">FAD-dependent oxidoreductase</fullName>
    </submittedName>
</protein>
<dbReference type="Proteomes" id="UP000824166">
    <property type="component" value="Unassembled WGS sequence"/>
</dbReference>
<organism evidence="3 4">
    <name type="scientific">Paenarthrobacter aromaticivorans</name>
    <dbReference type="NCBI Taxonomy" id="2849150"/>
    <lineage>
        <taxon>Bacteria</taxon>
        <taxon>Bacillati</taxon>
        <taxon>Actinomycetota</taxon>
        <taxon>Actinomycetes</taxon>
        <taxon>Micrococcales</taxon>
        <taxon>Micrococcaceae</taxon>
        <taxon>Paenarthrobacter</taxon>
    </lineage>
</organism>
<dbReference type="RefSeq" id="WP_216924440.1">
    <property type="nucleotide sequence ID" value="NZ_JAHOPC010000004.1"/>
</dbReference>
<dbReference type="NCBIfam" id="NF004833">
    <property type="entry name" value="PRK06185.1-1"/>
    <property type="match status" value="1"/>
</dbReference>
<dbReference type="PANTHER" id="PTHR43476">
    <property type="entry name" value="3-(3-HYDROXY-PHENYL)PROPIONATE/3-HYDROXYCINNAMIC ACID HYDROXYLASE"/>
    <property type="match status" value="1"/>
</dbReference>
<dbReference type="PANTHER" id="PTHR43476:SF5">
    <property type="entry name" value="FAD-DEPENDENT MONOOXYGENASE"/>
    <property type="match status" value="1"/>
</dbReference>
<dbReference type="EMBL" id="JAHOPC010000004">
    <property type="protein sequence ID" value="MBU8866462.1"/>
    <property type="molecule type" value="Genomic_DNA"/>
</dbReference>
<dbReference type="Pfam" id="PF01494">
    <property type="entry name" value="FAD_binding_3"/>
    <property type="match status" value="1"/>
</dbReference>
<accession>A0ABS6I506</accession>
<proteinExistence type="predicted"/>
<comment type="caution">
    <text evidence="3">The sequence shown here is derived from an EMBL/GenBank/DDBJ whole genome shotgun (WGS) entry which is preliminary data.</text>
</comment>
<evidence type="ECO:0000313" key="4">
    <source>
        <dbReference type="Proteomes" id="UP000824166"/>
    </source>
</evidence>
<gene>
    <name evidence="3" type="ORF">KSW38_09195</name>
</gene>
<feature type="domain" description="FAD-binding" evidence="2">
    <location>
        <begin position="5"/>
        <end position="349"/>
    </location>
</feature>
<dbReference type="InterPro" id="IPR050631">
    <property type="entry name" value="PheA/TfdB_FAD_monoxygenase"/>
</dbReference>
<name>A0ABS6I506_9MICC</name>
<evidence type="ECO:0000256" key="1">
    <source>
        <dbReference type="ARBA" id="ARBA00023002"/>
    </source>
</evidence>
<sequence length="420" mass="45839">MESSTQCVVVGGGPAGIVLGLLLARAGVEVTVLEKHADFLRDFRGDTVHASTVRLLDELGLGEGFRQLPQSKLGNFQLPAGTGDSVILADFGLLKEPYNYVAMVPQWDLLNFLVEAAKQEPTFTLRMNTEVTELLRDGAGAVSGVAYRTRDPLTGETVGTGELSAALTVACDGRGSVLRARAGLVPREFPVPFDTWWFRLPRYSDERDPVASIAPSFGTSDVLLSLTRKDFYQIAYLAAKGLDPKLRAEGVEAFRARIARLRPDLSDRVDNIRSVDDLHLLDVKLNRLSEWHKPGLLLIGDAAHAMSPAGGVGINLAVQDAVAAARIIASPLLSNTLDDGHLAAVQKRRWPPTVIVQTFQRVLHRVIFAQVMAGKQPKPPKLLLFVLRNFPGVRKVPARMIAFGPRPERAPQFARRKPDA</sequence>